<feature type="transmembrane region" description="Helical" evidence="6">
    <location>
        <begin position="65"/>
        <end position="86"/>
    </location>
</feature>
<evidence type="ECO:0000256" key="1">
    <source>
        <dbReference type="ARBA" id="ARBA00004651"/>
    </source>
</evidence>
<comment type="subcellular location">
    <subcellularLocation>
        <location evidence="1">Cell membrane</location>
        <topology evidence="1">Multi-pass membrane protein</topology>
    </subcellularLocation>
</comment>
<feature type="transmembrane region" description="Helical" evidence="6">
    <location>
        <begin position="145"/>
        <end position="165"/>
    </location>
</feature>
<evidence type="ECO:0000256" key="2">
    <source>
        <dbReference type="ARBA" id="ARBA00022475"/>
    </source>
</evidence>
<feature type="transmembrane region" description="Helical" evidence="6">
    <location>
        <begin position="185"/>
        <end position="203"/>
    </location>
</feature>
<dbReference type="RefSeq" id="WP_209943708.1">
    <property type="nucleotide sequence ID" value="NZ_JAGGJU010000003.1"/>
</dbReference>
<dbReference type="EMBL" id="JAGGJU010000003">
    <property type="protein sequence ID" value="MBP1850106.1"/>
    <property type="molecule type" value="Genomic_DNA"/>
</dbReference>
<gene>
    <name evidence="7" type="ORF">J2Z17_001527</name>
</gene>
<keyword evidence="5 6" id="KW-0472">Membrane</keyword>
<comment type="caution">
    <text evidence="7">The sequence shown here is derived from an EMBL/GenBank/DDBJ whole genome shotgun (WGS) entry which is preliminary data.</text>
</comment>
<keyword evidence="2" id="KW-1003">Cell membrane</keyword>
<evidence type="ECO:0000313" key="7">
    <source>
        <dbReference type="EMBL" id="MBP1850106.1"/>
    </source>
</evidence>
<reference evidence="7 8" key="1">
    <citation type="submission" date="2021-03" db="EMBL/GenBank/DDBJ databases">
        <title>Genomic Encyclopedia of Type Strains, Phase IV (KMG-IV): sequencing the most valuable type-strain genomes for metagenomic binning, comparative biology and taxonomic classification.</title>
        <authorList>
            <person name="Goeker M."/>
        </authorList>
    </citation>
    <scope>NUCLEOTIDE SEQUENCE [LARGE SCALE GENOMIC DNA]</scope>
    <source>
        <strain evidence="7 8">DSM 21600</strain>
    </source>
</reference>
<evidence type="ECO:0000256" key="6">
    <source>
        <dbReference type="SAM" id="Phobius"/>
    </source>
</evidence>
<proteinExistence type="predicted"/>
<dbReference type="PIRSF" id="PIRSF006324">
    <property type="entry name" value="LeuE"/>
    <property type="match status" value="1"/>
</dbReference>
<dbReference type="Proteomes" id="UP000759443">
    <property type="component" value="Unassembled WGS sequence"/>
</dbReference>
<sequence length="206" mass="22054">MVFILSVVAIWTVAAITPGPNFFLTVRTVLESGRSAGMASAAGTVVGTICWGIAGWFGVSAVFAVAPYAYVFLKLLGGTYLIWLGLRVLVRLRRGETADAGTVERPRPDFRRNFLLGLATNLANPKTALFVASLFMATLPRNPDWLHGASAVAIMAVVSTLWYTVVLSALSHPKVLAGYRRGRKWVDAAAGAIFVGFGLRLLASAR</sequence>
<feature type="transmembrane region" description="Helical" evidence="6">
    <location>
        <begin position="36"/>
        <end position="59"/>
    </location>
</feature>
<accession>A0ABS4DWN3</accession>
<evidence type="ECO:0000313" key="8">
    <source>
        <dbReference type="Proteomes" id="UP000759443"/>
    </source>
</evidence>
<protein>
    <submittedName>
        <fullName evidence="7">Threonine/homoserine/homoserine lactone efflux protein</fullName>
    </submittedName>
</protein>
<keyword evidence="3 6" id="KW-0812">Transmembrane</keyword>
<name>A0ABS4DWN3_9HYPH</name>
<feature type="transmembrane region" description="Helical" evidence="6">
    <location>
        <begin position="114"/>
        <end position="139"/>
    </location>
</feature>
<dbReference type="PANTHER" id="PTHR30086">
    <property type="entry name" value="ARGININE EXPORTER PROTEIN ARGO"/>
    <property type="match status" value="1"/>
</dbReference>
<keyword evidence="8" id="KW-1185">Reference proteome</keyword>
<evidence type="ECO:0000256" key="3">
    <source>
        <dbReference type="ARBA" id="ARBA00022692"/>
    </source>
</evidence>
<evidence type="ECO:0000256" key="4">
    <source>
        <dbReference type="ARBA" id="ARBA00022989"/>
    </source>
</evidence>
<dbReference type="PANTHER" id="PTHR30086:SF19">
    <property type="entry name" value="THREONINE EFFLUX PROTEIN"/>
    <property type="match status" value="1"/>
</dbReference>
<dbReference type="InterPro" id="IPR001123">
    <property type="entry name" value="LeuE-type"/>
</dbReference>
<feature type="transmembrane region" description="Helical" evidence="6">
    <location>
        <begin position="6"/>
        <end position="24"/>
    </location>
</feature>
<keyword evidence="4 6" id="KW-1133">Transmembrane helix</keyword>
<evidence type="ECO:0000256" key="5">
    <source>
        <dbReference type="ARBA" id="ARBA00023136"/>
    </source>
</evidence>
<organism evidence="7 8">
    <name type="scientific">Rhizobium halophytocola</name>
    <dbReference type="NCBI Taxonomy" id="735519"/>
    <lineage>
        <taxon>Bacteria</taxon>
        <taxon>Pseudomonadati</taxon>
        <taxon>Pseudomonadota</taxon>
        <taxon>Alphaproteobacteria</taxon>
        <taxon>Hyphomicrobiales</taxon>
        <taxon>Rhizobiaceae</taxon>
        <taxon>Rhizobium/Agrobacterium group</taxon>
        <taxon>Rhizobium</taxon>
    </lineage>
</organism>
<dbReference type="Pfam" id="PF01810">
    <property type="entry name" value="LysE"/>
    <property type="match status" value="1"/>
</dbReference>